<dbReference type="AlphaFoldDB" id="A0A6P1MC33"/>
<feature type="transmembrane region" description="Helical" evidence="14">
    <location>
        <begin position="153"/>
        <end position="176"/>
    </location>
</feature>
<evidence type="ECO:0000256" key="13">
    <source>
        <dbReference type="RuleBase" id="RU362091"/>
    </source>
</evidence>
<feature type="transmembrane region" description="Helical" evidence="14">
    <location>
        <begin position="535"/>
        <end position="555"/>
    </location>
</feature>
<sequence length="594" mass="65851">MLSIYDYIMILFYFVFTASLGFVFKKFIKGSNDYFAGGKKMNWWMLGASSFIANFSAWTFTGAAGIAYQYGAIFLLIYLADIVGFVFGYLWFAPRFRRLRLITAMDAVRMRFGRVNEQLYTWLQVVTSYIGGAVWLVGLSIIISAVFHIPQVPVIVICAVTIMTMALLGGSWAVAASDFIQTLLLMAYSVIIAVLTVKYVGGVGSFIEKIPDSHMQFIRPIGSVKYDWLYLLTAVIWGVYQKNSIDFGAAKYIAAKDDNHARKSALVPLIGYLILPVFWFIPAVAANIIVPDLAEKYASFNVPGEVSYIAVCIAILPKGMLGLLVAGLFAATMTSMDTALNKNAGFLTKNVYQPVFRKNASDHELLRAGEVFTVISGFMIMGIAILLATHGKISLFDTYLYLGAYIQVPLTVAMFMGIMVRRTPAWSAWATILFGVGVSMFLFEVVPLEFMKTQLVPLVGEKSYSYMITNKFTLTNLITVPLSSLFFFATRLFYREHRHNHEYMESLKEFTCRIKTPVDFESEVGGDNTAQQARIIGVLALVYGGFICLAVLIPNPGYGKLSIASCALVMLCVGTGFIVYSKKVVASSSNLQLE</sequence>
<feature type="transmembrane region" description="Helical" evidence="14">
    <location>
        <begin position="425"/>
        <end position="443"/>
    </location>
</feature>
<dbReference type="GO" id="GO:0006814">
    <property type="term" value="P:sodium ion transport"/>
    <property type="evidence" value="ECO:0007669"/>
    <property type="project" value="UniProtKB-KW"/>
</dbReference>
<feature type="transmembrane region" description="Helical" evidence="14">
    <location>
        <begin position="119"/>
        <end position="147"/>
    </location>
</feature>
<feature type="transmembrane region" description="Helical" evidence="14">
    <location>
        <begin position="472"/>
        <end position="494"/>
    </location>
</feature>
<feature type="transmembrane region" description="Helical" evidence="14">
    <location>
        <begin position="44"/>
        <end position="66"/>
    </location>
</feature>
<dbReference type="Proteomes" id="UP000464954">
    <property type="component" value="Chromosome"/>
</dbReference>
<evidence type="ECO:0000256" key="3">
    <source>
        <dbReference type="ARBA" id="ARBA00022448"/>
    </source>
</evidence>
<evidence type="ECO:0000256" key="9">
    <source>
        <dbReference type="ARBA" id="ARBA00023065"/>
    </source>
</evidence>
<keyword evidence="8" id="KW-0915">Sodium</keyword>
<evidence type="ECO:0000256" key="4">
    <source>
        <dbReference type="ARBA" id="ARBA00022475"/>
    </source>
</evidence>
<evidence type="ECO:0000313" key="16">
    <source>
        <dbReference type="Proteomes" id="UP000464954"/>
    </source>
</evidence>
<dbReference type="PROSITE" id="PS50283">
    <property type="entry name" value="NA_SOLUT_SYMP_3"/>
    <property type="match status" value="1"/>
</dbReference>
<evidence type="ECO:0000256" key="10">
    <source>
        <dbReference type="ARBA" id="ARBA00023136"/>
    </source>
</evidence>
<dbReference type="GO" id="GO:0005886">
    <property type="term" value="C:plasma membrane"/>
    <property type="evidence" value="ECO:0007669"/>
    <property type="project" value="UniProtKB-SubCell"/>
</dbReference>
<comment type="similarity">
    <text evidence="2 13">Belongs to the sodium:solute symporter (SSF) (TC 2.A.21) family.</text>
</comment>
<name>A0A6P1MC33_9BACT</name>
<dbReference type="InterPro" id="IPR038377">
    <property type="entry name" value="Na/Glc_symporter_sf"/>
</dbReference>
<evidence type="ECO:0000256" key="1">
    <source>
        <dbReference type="ARBA" id="ARBA00004651"/>
    </source>
</evidence>
<protein>
    <recommendedName>
        <fullName evidence="17">Sodium transporter</fullName>
    </recommendedName>
</protein>
<keyword evidence="3" id="KW-0813">Transport</keyword>
<dbReference type="EMBL" id="CP047593">
    <property type="protein sequence ID" value="QHI70114.1"/>
    <property type="molecule type" value="Genomic_DNA"/>
</dbReference>
<gene>
    <name evidence="15" type="ORF">GT409_11890</name>
</gene>
<feature type="transmembrane region" description="Helical" evidence="14">
    <location>
        <begin position="183"/>
        <end position="207"/>
    </location>
</feature>
<keyword evidence="5 14" id="KW-0812">Transmembrane</keyword>
<feature type="transmembrane region" description="Helical" evidence="14">
    <location>
        <begin position="365"/>
        <end position="387"/>
    </location>
</feature>
<feature type="transmembrane region" description="Helical" evidence="14">
    <location>
        <begin position="308"/>
        <end position="331"/>
    </location>
</feature>
<evidence type="ECO:0000313" key="15">
    <source>
        <dbReference type="EMBL" id="QHI70114.1"/>
    </source>
</evidence>
<evidence type="ECO:0000256" key="2">
    <source>
        <dbReference type="ARBA" id="ARBA00006434"/>
    </source>
</evidence>
<keyword evidence="10 14" id="KW-0472">Membrane</keyword>
<keyword evidence="9" id="KW-0406">Ion transport</keyword>
<evidence type="ECO:0000256" key="8">
    <source>
        <dbReference type="ARBA" id="ARBA00023053"/>
    </source>
</evidence>
<keyword evidence="4" id="KW-1003">Cell membrane</keyword>
<dbReference type="InterPro" id="IPR050277">
    <property type="entry name" value="Sodium:Solute_Symporter"/>
</dbReference>
<organism evidence="15 16">
    <name type="scientific">Tichowtungia aerotolerans</name>
    <dbReference type="NCBI Taxonomy" id="2697043"/>
    <lineage>
        <taxon>Bacteria</taxon>
        <taxon>Pseudomonadati</taxon>
        <taxon>Kiritimatiellota</taxon>
        <taxon>Tichowtungiia</taxon>
        <taxon>Tichowtungiales</taxon>
        <taxon>Tichowtungiaceae</taxon>
        <taxon>Tichowtungia</taxon>
    </lineage>
</organism>
<evidence type="ECO:0000256" key="7">
    <source>
        <dbReference type="ARBA" id="ARBA00022989"/>
    </source>
</evidence>
<keyword evidence="11" id="KW-0739">Sodium transport</keyword>
<evidence type="ECO:0000256" key="12">
    <source>
        <dbReference type="ARBA" id="ARBA00033708"/>
    </source>
</evidence>
<dbReference type="Gene3D" id="1.20.1730.10">
    <property type="entry name" value="Sodium/glucose cotransporter"/>
    <property type="match status" value="1"/>
</dbReference>
<comment type="subcellular location">
    <subcellularLocation>
        <location evidence="1">Cell membrane</location>
        <topology evidence="1">Multi-pass membrane protein</topology>
    </subcellularLocation>
</comment>
<feature type="transmembrane region" description="Helical" evidence="14">
    <location>
        <begin position="399"/>
        <end position="418"/>
    </location>
</feature>
<accession>A0A6P1MC33</accession>
<evidence type="ECO:0000256" key="11">
    <source>
        <dbReference type="ARBA" id="ARBA00023201"/>
    </source>
</evidence>
<reference evidence="15 16" key="1">
    <citation type="submission" date="2020-01" db="EMBL/GenBank/DDBJ databases">
        <title>Ponticoccus aerotolerans gen. nov., sp. nov., an anaerobic bacterium and proposal of Ponticoccusceae fam. nov., Ponticoccusles ord. nov. and Ponticoccuse classis nov. in the phylum Kiritimatiellaeota.</title>
        <authorList>
            <person name="Zhou L.Y."/>
            <person name="Du Z.J."/>
        </authorList>
    </citation>
    <scope>NUCLEOTIDE SEQUENCE [LARGE SCALE GENOMIC DNA]</scope>
    <source>
        <strain evidence="15 16">S-5007</strain>
    </source>
</reference>
<keyword evidence="16" id="KW-1185">Reference proteome</keyword>
<keyword evidence="7 14" id="KW-1133">Transmembrane helix</keyword>
<evidence type="ECO:0000256" key="5">
    <source>
        <dbReference type="ARBA" id="ARBA00022692"/>
    </source>
</evidence>
<feature type="transmembrane region" description="Helical" evidence="14">
    <location>
        <begin position="6"/>
        <end position="24"/>
    </location>
</feature>
<dbReference type="PANTHER" id="PTHR48086">
    <property type="entry name" value="SODIUM/PROLINE SYMPORTER-RELATED"/>
    <property type="match status" value="1"/>
</dbReference>
<comment type="catalytic activity">
    <reaction evidence="12">
        <text>L-proline(in) + Na(+)(in) = L-proline(out) + Na(+)(out)</text>
        <dbReference type="Rhea" id="RHEA:28967"/>
        <dbReference type="ChEBI" id="CHEBI:29101"/>
        <dbReference type="ChEBI" id="CHEBI:60039"/>
    </reaction>
</comment>
<feature type="transmembrane region" description="Helical" evidence="14">
    <location>
        <begin position="561"/>
        <end position="580"/>
    </location>
</feature>
<proteinExistence type="inferred from homology"/>
<feature type="transmembrane region" description="Helical" evidence="14">
    <location>
        <begin position="266"/>
        <end position="288"/>
    </location>
</feature>
<dbReference type="KEGG" id="taer:GT409_11890"/>
<dbReference type="GO" id="GO:0015293">
    <property type="term" value="F:symporter activity"/>
    <property type="evidence" value="ECO:0007669"/>
    <property type="project" value="UniProtKB-KW"/>
</dbReference>
<keyword evidence="6" id="KW-0769">Symport</keyword>
<feature type="transmembrane region" description="Helical" evidence="14">
    <location>
        <begin position="72"/>
        <end position="92"/>
    </location>
</feature>
<evidence type="ECO:0000256" key="6">
    <source>
        <dbReference type="ARBA" id="ARBA00022847"/>
    </source>
</evidence>
<evidence type="ECO:0008006" key="17">
    <source>
        <dbReference type="Google" id="ProtNLM"/>
    </source>
</evidence>
<evidence type="ECO:0000256" key="14">
    <source>
        <dbReference type="SAM" id="Phobius"/>
    </source>
</evidence>
<dbReference type="PANTHER" id="PTHR48086:SF3">
    <property type="entry name" value="SODIUM_PROLINE SYMPORTER"/>
    <property type="match status" value="1"/>
</dbReference>
<dbReference type="Pfam" id="PF00474">
    <property type="entry name" value="SSF"/>
    <property type="match status" value="1"/>
</dbReference>
<dbReference type="RefSeq" id="WP_160629293.1">
    <property type="nucleotide sequence ID" value="NZ_CP047593.1"/>
</dbReference>
<dbReference type="InterPro" id="IPR001734">
    <property type="entry name" value="Na/solute_symporter"/>
</dbReference>